<dbReference type="Proteomes" id="UP001152797">
    <property type="component" value="Unassembled WGS sequence"/>
</dbReference>
<protein>
    <submittedName>
        <fullName evidence="4">LINE-1 retrotransposable element ORF2 protein</fullName>
    </submittedName>
</protein>
<dbReference type="InterPro" id="IPR036691">
    <property type="entry name" value="Endo/exonu/phosph_ase_sf"/>
</dbReference>
<dbReference type="GO" id="GO:0004523">
    <property type="term" value="F:RNA-DNA hybrid ribonuclease activity"/>
    <property type="evidence" value="ECO:0007669"/>
    <property type="project" value="InterPro"/>
</dbReference>
<accession>A0A9P1FIE7</accession>
<dbReference type="SUPFAM" id="SSF53098">
    <property type="entry name" value="Ribonuclease H-like"/>
    <property type="match status" value="1"/>
</dbReference>
<evidence type="ECO:0000259" key="1">
    <source>
        <dbReference type="PROSITE" id="PS50879"/>
    </source>
</evidence>
<reference evidence="3" key="2">
    <citation type="submission" date="2024-04" db="EMBL/GenBank/DDBJ databases">
        <authorList>
            <person name="Chen Y."/>
            <person name="Shah S."/>
            <person name="Dougan E. K."/>
            <person name="Thang M."/>
            <person name="Chan C."/>
        </authorList>
    </citation>
    <scope>NUCLEOTIDE SEQUENCE [LARGE SCALE GENOMIC DNA]</scope>
</reference>
<dbReference type="EMBL" id="CAMXCT030000222">
    <property type="protein sequence ID" value="CAL4763052.1"/>
    <property type="molecule type" value="Genomic_DNA"/>
</dbReference>
<dbReference type="PROSITE" id="PS50879">
    <property type="entry name" value="RNASE_H_1"/>
    <property type="match status" value="1"/>
</dbReference>
<dbReference type="GO" id="GO:0003676">
    <property type="term" value="F:nucleic acid binding"/>
    <property type="evidence" value="ECO:0007669"/>
    <property type="project" value="InterPro"/>
</dbReference>
<organism evidence="2">
    <name type="scientific">Cladocopium goreaui</name>
    <dbReference type="NCBI Taxonomy" id="2562237"/>
    <lineage>
        <taxon>Eukaryota</taxon>
        <taxon>Sar</taxon>
        <taxon>Alveolata</taxon>
        <taxon>Dinophyceae</taxon>
        <taxon>Suessiales</taxon>
        <taxon>Symbiodiniaceae</taxon>
        <taxon>Cladocopium</taxon>
    </lineage>
</organism>
<feature type="domain" description="RNase H type-1" evidence="1">
    <location>
        <begin position="1005"/>
        <end position="1160"/>
    </location>
</feature>
<dbReference type="InterPro" id="IPR002156">
    <property type="entry name" value="RNaseH_domain"/>
</dbReference>
<gene>
    <name evidence="2" type="ORF">C1SCF055_LOCUS4023</name>
</gene>
<evidence type="ECO:0000313" key="4">
    <source>
        <dbReference type="EMBL" id="CAL4763052.1"/>
    </source>
</evidence>
<evidence type="ECO:0000313" key="2">
    <source>
        <dbReference type="EMBL" id="CAI3975740.1"/>
    </source>
</evidence>
<dbReference type="Gene3D" id="3.30.420.10">
    <property type="entry name" value="Ribonuclease H-like superfamily/Ribonuclease H"/>
    <property type="match status" value="1"/>
</dbReference>
<dbReference type="SUPFAM" id="SSF56219">
    <property type="entry name" value="DNase I-like"/>
    <property type="match status" value="1"/>
</dbReference>
<evidence type="ECO:0000313" key="3">
    <source>
        <dbReference type="EMBL" id="CAL1129115.1"/>
    </source>
</evidence>
<evidence type="ECO:0000313" key="5">
    <source>
        <dbReference type="Proteomes" id="UP001152797"/>
    </source>
</evidence>
<keyword evidence="5" id="KW-1185">Reference proteome</keyword>
<name>A0A9P1FIE7_9DINO</name>
<dbReference type="EMBL" id="CAMXCT020000222">
    <property type="protein sequence ID" value="CAL1129115.1"/>
    <property type="molecule type" value="Genomic_DNA"/>
</dbReference>
<comment type="caution">
    <text evidence="2">The sequence shown here is derived from an EMBL/GenBank/DDBJ whole genome shotgun (WGS) entry which is preliminary data.</text>
</comment>
<proteinExistence type="predicted"/>
<sequence>MPWVWAEGLQLFTPTSMDFEHVGIPSSALWGTDLCSPFSGDNGFRFGEAEHPGPMDLDFEASASPSHSLDFQHLRVGCSNPCGLRGKELSALSLGPGIWTFSETHLTAVTQRSTASTLAAYGTQQNRSIRSLFGAPVSYRHNSDTAGTWSGVGIIADFPSQELAIPWTLGERDAGRVMVSRHFVGPTDFTIASVHGFPAGPTWPKHRELTDKMLTTITQQVVIGATGCRIIQGDFNNPSGLDAFHIWRHYGWVEVQMMAQSQWGHTPTPTCKQATMVDLMWLSPEAANLCTQVGTMSIFADHLTVFADFQLPSATMSISRWPLPSPIEWDQINLTSWHDAIMQHPGPTYDHQSPDDFLANWAAHWEQQLHGHVQNQPDGQLPPRCQGRAKHTRPTRSLLAATVPKPSRPGEVALKSDLVSMAVHKWFRQLRRLQSYKHAALANKDTVDAEVYRLQLWHSIKRAKGFNHSFPAWWLQRRHKSPAAPMTLPMAPPSADLALIIFQDFKLNFERFELWHLRQKGKLLQAKHDRTCHALFHELRDPGRGQLDFLWDTITFAVLDFDQQTNQIHLDGNIPDAANRLWYHNGQQLNPIAANDDLLHLPALPANLEVGDEIKMTISFTSLEAIHEAMLNLWRPRWQKTSNIGSADWTRILNFVQAYMPSLPFPSATMDVSTWQHTLTKFPKRAARGVDGISVADLKHLPALTTQLKRSKAPQASKIQVLPLSFWASALHGAANTLIAEGHLHDLRQSANRALHLNQAGTNALLRFSLQTTMLADPGFFYVTLVVNTFRRLCLRSTSLFACWRWWFDAFQGDLQPGPFSTLLQTLNSIGWFIVTPPHVCDHNGDQHDLLLLNNSLLQRLLQDAWLWKVARQMHQRPTMRDLDGIDRYNTVERNKHLTAHQASLQSALQSGAFIDSWIHSKYDSTKSGLCTICNCPNTHSHLLVCRKYQHLRDKFSLTSAEMTSWPQSFALHLLCPSPPFTAALRSYFQHLPDLTAEFASGPSEEEMDHLFTDGSCFAQGRWETHTASWAVFNASSQCPVASGPVQGLEQTIGRGEMVALISALQWALRFRKRVHIWMDAKFVHDGFQLRRQGIRRDVGGVNADLWLLVEALLDDGVDALADSSWIPSHLDLSKCESPFEEWIANNNQKVDQMAVRCNSERPMALQTLVHQQHQWDAMWHDRLCRLRQYYFGVYEASHGTATEPNVEIIQSSDDEEEIGGLYSFSDILSSLPEFCTFEAQTGFPISFLHALIAWIYSHDEVSEVPVAVSFLEITVALVRVDPILFPHRDPVSGRWQIQEQSTLFERPTLAHYLGIVQKTFLYLANLCGEFDPILRSITCARLGVHTPQKGILLRLTPDLRNAIGHCLACFTSRRPIRKSADLARPLG</sequence>
<dbReference type="Pfam" id="PF00075">
    <property type="entry name" value="RNase_H"/>
    <property type="match status" value="1"/>
</dbReference>
<dbReference type="InterPro" id="IPR012337">
    <property type="entry name" value="RNaseH-like_sf"/>
</dbReference>
<dbReference type="EMBL" id="CAMXCT010000222">
    <property type="protein sequence ID" value="CAI3975740.1"/>
    <property type="molecule type" value="Genomic_DNA"/>
</dbReference>
<dbReference type="InterPro" id="IPR036397">
    <property type="entry name" value="RNaseH_sf"/>
</dbReference>
<dbReference type="Gene3D" id="3.60.10.10">
    <property type="entry name" value="Endonuclease/exonuclease/phosphatase"/>
    <property type="match status" value="1"/>
</dbReference>
<reference evidence="2" key="1">
    <citation type="submission" date="2022-10" db="EMBL/GenBank/DDBJ databases">
        <authorList>
            <person name="Chen Y."/>
            <person name="Dougan E. K."/>
            <person name="Chan C."/>
            <person name="Rhodes N."/>
            <person name="Thang M."/>
        </authorList>
    </citation>
    <scope>NUCLEOTIDE SEQUENCE</scope>
</reference>